<dbReference type="InterPro" id="IPR003812">
    <property type="entry name" value="Fido"/>
</dbReference>
<reference evidence="2 3" key="2">
    <citation type="journal article" date="2013" name="PLoS ONE">
        <title>INDIGO - INtegrated Data Warehouse of MIcrobial GenOmes with Examples from the Red Sea Extremophiles.</title>
        <authorList>
            <person name="Alam I."/>
            <person name="Antunes A."/>
            <person name="Kamau A.A."/>
            <person name="Ba Alawi W."/>
            <person name="Kalkatawi M."/>
            <person name="Stingl U."/>
            <person name="Bajic V.B."/>
        </authorList>
    </citation>
    <scope>NUCLEOTIDE SEQUENCE [LARGE SCALE GENOMIC DNA]</scope>
    <source>
        <strain evidence="2 3">SARL4B</strain>
    </source>
</reference>
<dbReference type="GeneID" id="71203504"/>
<dbReference type="SUPFAM" id="SSF140931">
    <property type="entry name" value="Fic-like"/>
    <property type="match status" value="1"/>
</dbReference>
<protein>
    <submittedName>
        <fullName evidence="2">Fic/DOC domain containing protein</fullName>
    </submittedName>
</protein>
<evidence type="ECO:0000313" key="3">
    <source>
        <dbReference type="Proteomes" id="UP000003861"/>
    </source>
</evidence>
<sequence length="87" mass="9921">MDVSVEIFIFRAAALLRRLISAHFFEDGNKRTAWTVTRLSLNQHGTGPAVQESERVATILRHIQRFETEELAEWLSNGEIDDGKLNP</sequence>
<gene>
    <name evidence="2" type="ORF">HLRTI_001259</name>
</gene>
<evidence type="ECO:0000259" key="1">
    <source>
        <dbReference type="PROSITE" id="PS51459"/>
    </source>
</evidence>
<feature type="domain" description="Fido" evidence="1">
    <location>
        <begin position="1"/>
        <end position="77"/>
    </location>
</feature>
<evidence type="ECO:0000313" key="2">
    <source>
        <dbReference type="EMBL" id="ERJ06704.1"/>
    </source>
</evidence>
<dbReference type="InterPro" id="IPR036597">
    <property type="entry name" value="Fido-like_dom_sf"/>
</dbReference>
<dbReference type="EMBL" id="AFNT02000011">
    <property type="protein sequence ID" value="ERJ06704.1"/>
    <property type="molecule type" value="Genomic_DNA"/>
</dbReference>
<dbReference type="RefSeq" id="WP_021029454.1">
    <property type="nucleotide sequence ID" value="NC_021921.1"/>
</dbReference>
<reference evidence="2 3" key="1">
    <citation type="journal article" date="2011" name="J. Bacteriol.">
        <title>Genome sequence of Halorhabdus tiamatea, the first archaeon isolated from a deep-sea anoxic brine lake.</title>
        <authorList>
            <person name="Antunes A."/>
            <person name="Alam I."/>
            <person name="Bajic V.B."/>
            <person name="Stingl U."/>
        </authorList>
    </citation>
    <scope>NUCLEOTIDE SEQUENCE [LARGE SCALE GENOMIC DNA]</scope>
    <source>
        <strain evidence="2 3">SARL4B</strain>
    </source>
</reference>
<organism evidence="2 3">
    <name type="scientific">Halorhabdus tiamatea SARL4B</name>
    <dbReference type="NCBI Taxonomy" id="1033806"/>
    <lineage>
        <taxon>Archaea</taxon>
        <taxon>Methanobacteriati</taxon>
        <taxon>Methanobacteriota</taxon>
        <taxon>Stenosarchaea group</taxon>
        <taxon>Halobacteria</taxon>
        <taxon>Halobacteriales</taxon>
        <taxon>Haloarculaceae</taxon>
        <taxon>Halorhabdus</taxon>
    </lineage>
</organism>
<proteinExistence type="predicted"/>
<comment type="caution">
    <text evidence="2">The sequence shown here is derived from an EMBL/GenBank/DDBJ whole genome shotgun (WGS) entry which is preliminary data.</text>
</comment>
<dbReference type="InterPro" id="IPR053737">
    <property type="entry name" value="Type_II_TA_Toxin"/>
</dbReference>
<dbReference type="Pfam" id="PF02661">
    <property type="entry name" value="Fic"/>
    <property type="match status" value="1"/>
</dbReference>
<dbReference type="Proteomes" id="UP000003861">
    <property type="component" value="Unassembled WGS sequence"/>
</dbReference>
<dbReference type="PROSITE" id="PS51459">
    <property type="entry name" value="FIDO"/>
    <property type="match status" value="1"/>
</dbReference>
<dbReference type="Gene3D" id="1.20.120.1870">
    <property type="entry name" value="Fic/DOC protein, Fido domain"/>
    <property type="match status" value="1"/>
</dbReference>
<name>U2FEI9_9EURY</name>
<accession>U2FEI9</accession>
<dbReference type="AlphaFoldDB" id="U2FEI9"/>